<protein>
    <submittedName>
        <fullName evidence="1">Uncharacterized protein</fullName>
    </submittedName>
</protein>
<reference evidence="1 2" key="1">
    <citation type="submission" date="2008-12" db="EMBL/GenBank/DDBJ databases">
        <authorList>
            <person name="Fulton L."/>
            <person name="Clifton S."/>
            <person name="Fulton B."/>
            <person name="Xu J."/>
            <person name="Minx P."/>
            <person name="Pepin K.H."/>
            <person name="Johnson M."/>
            <person name="Bhonagiri V."/>
            <person name="Nash W.E."/>
            <person name="Mardis E.R."/>
            <person name="Wilson R.K."/>
        </authorList>
    </citation>
    <scope>NUCLEOTIDE SEQUENCE [LARGE SCALE GENOMIC DNA]</scope>
    <source>
        <strain evidence="1 2">DSM 12042</strain>
    </source>
</reference>
<dbReference type="EMBL" id="ACCF01000181">
    <property type="protein sequence ID" value="EEF67016.1"/>
    <property type="molecule type" value="Genomic_DNA"/>
</dbReference>
<dbReference type="AlphaFoldDB" id="B9YAI2"/>
<name>B9YAI2_9FIRM</name>
<evidence type="ECO:0000313" key="2">
    <source>
        <dbReference type="Proteomes" id="UP000005950"/>
    </source>
</evidence>
<comment type="caution">
    <text evidence="1">The sequence shown here is derived from an EMBL/GenBank/DDBJ whole genome shotgun (WGS) entry which is preliminary data.</text>
</comment>
<dbReference type="OrthoDB" id="2223469at2"/>
<dbReference type="eggNOG" id="ENOG50331C2">
    <property type="taxonomic scope" value="Bacteria"/>
</dbReference>
<evidence type="ECO:0000313" key="1">
    <source>
        <dbReference type="EMBL" id="EEF67016.1"/>
    </source>
</evidence>
<dbReference type="HOGENOM" id="CLU_164817_1_0_9"/>
<organism evidence="1 2">
    <name type="scientific">Holdemania filiformis DSM 12042</name>
    <dbReference type="NCBI Taxonomy" id="545696"/>
    <lineage>
        <taxon>Bacteria</taxon>
        <taxon>Bacillati</taxon>
        <taxon>Bacillota</taxon>
        <taxon>Erysipelotrichia</taxon>
        <taxon>Erysipelotrichales</taxon>
        <taxon>Erysipelotrichaceae</taxon>
        <taxon>Holdemania</taxon>
    </lineage>
</organism>
<dbReference type="STRING" id="545696.HOLDEFILI_02839"/>
<reference evidence="1 2" key="2">
    <citation type="submission" date="2009-02" db="EMBL/GenBank/DDBJ databases">
        <title>Draft genome sequence of Holdemania filiformis DSM 12042.</title>
        <authorList>
            <person name="Sudarsanam P."/>
            <person name="Ley R."/>
            <person name="Guruge J."/>
            <person name="Turnbaugh P.J."/>
            <person name="Mahowald M."/>
            <person name="Liep D."/>
            <person name="Gordon J."/>
        </authorList>
    </citation>
    <scope>NUCLEOTIDE SEQUENCE [LARGE SCALE GENOMIC DNA]</scope>
    <source>
        <strain evidence="1 2">DSM 12042</strain>
    </source>
</reference>
<gene>
    <name evidence="1" type="ORF">HOLDEFILI_02839</name>
</gene>
<accession>B9YAI2</accession>
<dbReference type="RefSeq" id="WP_006060004.1">
    <property type="nucleotide sequence ID" value="NZ_GG657559.1"/>
</dbReference>
<sequence>MAKSKFVELNQKIAENVTGVFAAVEDSVISGYTKIEDAFVDRYLTREGETTEAAKKRLQEEKHAK</sequence>
<dbReference type="Proteomes" id="UP000005950">
    <property type="component" value="Unassembled WGS sequence"/>
</dbReference>
<proteinExistence type="predicted"/>